<dbReference type="Pfam" id="PF00925">
    <property type="entry name" value="GTP_cyclohydro2"/>
    <property type="match status" value="1"/>
</dbReference>
<keyword evidence="11 14" id="KW-0460">Magnesium</keyword>
<comment type="subunit">
    <text evidence="14">Homodimer.</text>
</comment>
<comment type="similarity">
    <text evidence="6">In the C-terminal section; belongs to the GTP cyclohydrolase II family.</text>
</comment>
<evidence type="ECO:0000256" key="14">
    <source>
        <dbReference type="HAMAP-Rule" id="MF_00180"/>
    </source>
</evidence>
<proteinExistence type="inferred from homology"/>
<dbReference type="InterPro" id="IPR032677">
    <property type="entry name" value="GTP_cyclohydro_II"/>
</dbReference>
<evidence type="ECO:0000256" key="5">
    <source>
        <dbReference type="ARBA" id="ARBA00005520"/>
    </source>
</evidence>
<keyword evidence="12 14" id="KW-0464">Manganese</keyword>
<comment type="function">
    <text evidence="3 14">Catalyzes the conversion of D-ribulose 5-phosphate to formate and 3,4-dihydroxy-2-butanone 4-phosphate.</text>
</comment>
<keyword evidence="13 14" id="KW-0456">Lyase</keyword>
<dbReference type="FunFam" id="3.90.870.10:FF:000001">
    <property type="entry name" value="Riboflavin biosynthesis protein RibBA"/>
    <property type="match status" value="1"/>
</dbReference>
<dbReference type="EMBL" id="SIRS01000001">
    <property type="protein sequence ID" value="TBN19151.1"/>
    <property type="molecule type" value="Genomic_DNA"/>
</dbReference>
<name>A0A4V2JBG1_9FLAO</name>
<dbReference type="GO" id="GO:0030145">
    <property type="term" value="F:manganese ion binding"/>
    <property type="evidence" value="ECO:0007669"/>
    <property type="project" value="UniProtKB-UniRule"/>
</dbReference>
<dbReference type="Gene3D" id="3.40.50.10990">
    <property type="entry name" value="GTP cyclohydrolase II"/>
    <property type="match status" value="1"/>
</dbReference>
<dbReference type="Pfam" id="PF00926">
    <property type="entry name" value="DHBP_synthase"/>
    <property type="match status" value="1"/>
</dbReference>
<dbReference type="PANTHER" id="PTHR21327">
    <property type="entry name" value="GTP CYCLOHYDROLASE II-RELATED"/>
    <property type="match status" value="1"/>
</dbReference>
<comment type="cofactor">
    <cofactor evidence="2">
        <name>Mn(2+)</name>
        <dbReference type="ChEBI" id="CHEBI:29035"/>
    </cofactor>
</comment>
<dbReference type="UniPathway" id="UPA00275">
    <property type="reaction ID" value="UER00399"/>
</dbReference>
<evidence type="ECO:0000256" key="12">
    <source>
        <dbReference type="ARBA" id="ARBA00023211"/>
    </source>
</evidence>
<feature type="binding site" evidence="14">
    <location>
        <position position="36"/>
    </location>
    <ligand>
        <name>Mg(2+)</name>
        <dbReference type="ChEBI" id="CHEBI:18420"/>
        <label>2</label>
    </ligand>
</feature>
<dbReference type="EC" id="4.1.99.12" evidence="7 14"/>
<dbReference type="SUPFAM" id="SSF142695">
    <property type="entry name" value="RibA-like"/>
    <property type="match status" value="1"/>
</dbReference>
<dbReference type="InterPro" id="IPR017945">
    <property type="entry name" value="DHBP_synth_RibB-like_a/b_dom"/>
</dbReference>
<dbReference type="GO" id="GO:0005829">
    <property type="term" value="C:cytosol"/>
    <property type="evidence" value="ECO:0007669"/>
    <property type="project" value="TreeGrafter"/>
</dbReference>
<organism evidence="16 17">
    <name type="scientific">Hyunsoonleella pacifica</name>
    <dbReference type="NCBI Taxonomy" id="1080224"/>
    <lineage>
        <taxon>Bacteria</taxon>
        <taxon>Pseudomonadati</taxon>
        <taxon>Bacteroidota</taxon>
        <taxon>Flavobacteriia</taxon>
        <taxon>Flavobacteriales</taxon>
        <taxon>Flavobacteriaceae</taxon>
    </lineage>
</organism>
<evidence type="ECO:0000313" key="16">
    <source>
        <dbReference type="EMBL" id="TBN19151.1"/>
    </source>
</evidence>
<feature type="binding site" evidence="14">
    <location>
        <position position="40"/>
    </location>
    <ligand>
        <name>D-ribulose 5-phosphate</name>
        <dbReference type="ChEBI" id="CHEBI:58121"/>
    </ligand>
</feature>
<dbReference type="Proteomes" id="UP000292372">
    <property type="component" value="Unassembled WGS sequence"/>
</dbReference>
<feature type="binding site" evidence="14">
    <location>
        <position position="152"/>
    </location>
    <ligand>
        <name>Mg(2+)</name>
        <dbReference type="ChEBI" id="CHEBI:18420"/>
        <label>2</label>
    </ligand>
</feature>
<evidence type="ECO:0000256" key="6">
    <source>
        <dbReference type="ARBA" id="ARBA00008976"/>
    </source>
</evidence>
<dbReference type="HAMAP" id="MF_00180">
    <property type="entry name" value="RibB"/>
    <property type="match status" value="1"/>
</dbReference>
<dbReference type="InterPro" id="IPR036144">
    <property type="entry name" value="RibA-like_sf"/>
</dbReference>
<dbReference type="SUPFAM" id="SSF55821">
    <property type="entry name" value="YrdC/RibB"/>
    <property type="match status" value="1"/>
</dbReference>
<evidence type="ECO:0000256" key="7">
    <source>
        <dbReference type="ARBA" id="ARBA00012153"/>
    </source>
</evidence>
<evidence type="ECO:0000256" key="1">
    <source>
        <dbReference type="ARBA" id="ARBA00000141"/>
    </source>
</evidence>
<dbReference type="GO" id="GO:0000287">
    <property type="term" value="F:magnesium ion binding"/>
    <property type="evidence" value="ECO:0007669"/>
    <property type="project" value="UniProtKB-UniRule"/>
</dbReference>
<dbReference type="InterPro" id="IPR000422">
    <property type="entry name" value="DHBP_synthase_RibB"/>
</dbReference>
<evidence type="ECO:0000256" key="3">
    <source>
        <dbReference type="ARBA" id="ARBA00002284"/>
    </source>
</evidence>
<gene>
    <name evidence="14 16" type="primary">ribB</name>
    <name evidence="16" type="ORF">EYD46_02580</name>
</gene>
<comment type="cofactor">
    <cofactor evidence="14">
        <name>Mg(2+)</name>
        <dbReference type="ChEBI" id="CHEBI:18420"/>
    </cofactor>
    <cofactor evidence="14">
        <name>Mn(2+)</name>
        <dbReference type="ChEBI" id="CHEBI:29035"/>
    </cofactor>
    <text evidence="14">Binds 2 divalent metal cations per subunit. Magnesium or manganese.</text>
</comment>
<dbReference type="GO" id="GO:0009231">
    <property type="term" value="P:riboflavin biosynthetic process"/>
    <property type="evidence" value="ECO:0007669"/>
    <property type="project" value="UniProtKB-UniRule"/>
</dbReference>
<dbReference type="AlphaFoldDB" id="A0A4V2JBG1"/>
<keyword evidence="10 14" id="KW-0479">Metal-binding</keyword>
<evidence type="ECO:0000313" key="17">
    <source>
        <dbReference type="Proteomes" id="UP000292372"/>
    </source>
</evidence>
<feature type="site" description="Essential for catalytic activity" evidence="14">
    <location>
        <position position="173"/>
    </location>
</feature>
<comment type="similarity">
    <text evidence="14">Belongs to the DHBP synthase family.</text>
</comment>
<dbReference type="PANTHER" id="PTHR21327:SF18">
    <property type="entry name" value="3,4-DIHYDROXY-2-BUTANONE 4-PHOSPHATE SYNTHASE"/>
    <property type="match status" value="1"/>
</dbReference>
<evidence type="ECO:0000256" key="13">
    <source>
        <dbReference type="ARBA" id="ARBA00023239"/>
    </source>
</evidence>
<evidence type="ECO:0000256" key="2">
    <source>
        <dbReference type="ARBA" id="ARBA00001936"/>
    </source>
</evidence>
<comment type="caution">
    <text evidence="16">The sequence shown here is derived from an EMBL/GenBank/DDBJ whole genome shotgun (WGS) entry which is preliminary data.</text>
</comment>
<comment type="pathway">
    <text evidence="4 14">Cofactor biosynthesis; riboflavin biosynthesis; 2-hydroxy-3-oxobutyl phosphate from D-ribulose 5-phosphate: step 1/1.</text>
</comment>
<accession>A0A4V2JBG1</accession>
<dbReference type="OrthoDB" id="9793111at2"/>
<evidence type="ECO:0000256" key="4">
    <source>
        <dbReference type="ARBA" id="ARBA00004904"/>
    </source>
</evidence>
<keyword evidence="9 14" id="KW-0686">Riboflavin biosynthesis</keyword>
<dbReference type="PIRSF" id="PIRSF001259">
    <property type="entry name" value="RibA"/>
    <property type="match status" value="1"/>
</dbReference>
<evidence type="ECO:0000256" key="9">
    <source>
        <dbReference type="ARBA" id="ARBA00022619"/>
    </source>
</evidence>
<evidence type="ECO:0000259" key="15">
    <source>
        <dbReference type="Pfam" id="PF00925"/>
    </source>
</evidence>
<dbReference type="GO" id="GO:0003935">
    <property type="term" value="F:GTP cyclohydrolase II activity"/>
    <property type="evidence" value="ECO:0007669"/>
    <property type="project" value="TreeGrafter"/>
</dbReference>
<protein>
    <recommendedName>
        <fullName evidence="8 14">3,4-dihydroxy-2-butanone 4-phosphate synthase</fullName>
        <shortName evidence="14">DHBP synthase</shortName>
        <ecNumber evidence="7 14">4.1.99.12</ecNumber>
    </recommendedName>
</protein>
<comment type="similarity">
    <text evidence="5">In the N-terminal section; belongs to the DHBP synthase family.</text>
</comment>
<reference evidence="16 17" key="1">
    <citation type="journal article" date="2015" name="Int. J. Syst. Evol. Microbiol.">
        <title>Hyunsoonleella pacifica sp. nov., isolated from seawater of South Pacific Gyre.</title>
        <authorList>
            <person name="Gao X."/>
            <person name="Zhang Z."/>
            <person name="Dai X."/>
            <person name="Zhang X.H."/>
        </authorList>
    </citation>
    <scope>NUCLEOTIDE SEQUENCE [LARGE SCALE GENOMIC DNA]</scope>
    <source>
        <strain evidence="16 17">SW033</strain>
    </source>
</reference>
<evidence type="ECO:0000256" key="11">
    <source>
        <dbReference type="ARBA" id="ARBA00022842"/>
    </source>
</evidence>
<feature type="domain" description="GTP cyclohydrolase II" evidence="15">
    <location>
        <begin position="219"/>
        <end position="379"/>
    </location>
</feature>
<keyword evidence="17" id="KW-1185">Reference proteome</keyword>
<dbReference type="NCBIfam" id="TIGR00506">
    <property type="entry name" value="ribB"/>
    <property type="match status" value="1"/>
</dbReference>
<feature type="binding site" evidence="14">
    <location>
        <begin position="35"/>
        <end position="36"/>
    </location>
    <ligand>
        <name>D-ribulose 5-phosphate</name>
        <dbReference type="ChEBI" id="CHEBI:58121"/>
    </ligand>
</feature>
<comment type="catalytic activity">
    <reaction evidence="1 14">
        <text>D-ribulose 5-phosphate = (2S)-2-hydroxy-3-oxobutyl phosphate + formate + H(+)</text>
        <dbReference type="Rhea" id="RHEA:18457"/>
        <dbReference type="ChEBI" id="CHEBI:15378"/>
        <dbReference type="ChEBI" id="CHEBI:15740"/>
        <dbReference type="ChEBI" id="CHEBI:58121"/>
        <dbReference type="ChEBI" id="CHEBI:58830"/>
        <dbReference type="EC" id="4.1.99.12"/>
    </reaction>
</comment>
<feature type="site" description="Essential for catalytic activity" evidence="14">
    <location>
        <position position="135"/>
    </location>
</feature>
<dbReference type="GO" id="GO:0008686">
    <property type="term" value="F:3,4-dihydroxy-2-butanone-4-phosphate synthase activity"/>
    <property type="evidence" value="ECO:0007669"/>
    <property type="project" value="UniProtKB-UniRule"/>
</dbReference>
<evidence type="ECO:0000256" key="10">
    <source>
        <dbReference type="ARBA" id="ARBA00022723"/>
    </source>
</evidence>
<dbReference type="Gene3D" id="3.90.870.10">
    <property type="entry name" value="DHBP synthase"/>
    <property type="match status" value="1"/>
</dbReference>
<evidence type="ECO:0000256" key="8">
    <source>
        <dbReference type="ARBA" id="ARBA00018836"/>
    </source>
</evidence>
<feature type="binding site" evidence="14">
    <location>
        <position position="36"/>
    </location>
    <ligand>
        <name>Mg(2+)</name>
        <dbReference type="ChEBI" id="CHEBI:18420"/>
        <label>1</label>
    </ligand>
</feature>
<sequence>MTTESTTKFKLNTIHDAIEDIRKGKVIIVVDDQNRENEGDFVAAAEKVTPEMINFMATHGRGLICAPLTENRCKELELNMMVSNNTDPMETAFTVSVDLRGNGVTTGISASDRSKTVKALINNDTKSFELARPGHIFPLVAKEGGVLRRTGHTEAAIDFARLAGLEPAGVIVEIMNEDGSMARLPQLIEVAKKFDLKIVSIEDLVAYRMQHDSLIEKKEDFEIHTRFGSFRLRAYKQTTNNQIHIALTKGQWKNNEPVLTRINSTLINNDILGTLTNNVDEQLNTMFKAVNDFGKGAIIFINQEVQATNILNRLEFLKNNQKDNEVLKAPRINMDTRDFGIGAQILHDLDIHKLRLISNSAQTKRVGMIGYGLEIVEYVKY</sequence>
<feature type="binding site" evidence="14">
    <location>
        <begin position="149"/>
        <end position="153"/>
    </location>
    <ligand>
        <name>D-ribulose 5-phosphate</name>
        <dbReference type="ChEBI" id="CHEBI:58121"/>
    </ligand>
</feature>